<dbReference type="Pfam" id="PF06013">
    <property type="entry name" value="WXG100"/>
    <property type="match status" value="1"/>
</dbReference>
<dbReference type="AlphaFoldDB" id="A0A931IF62"/>
<evidence type="ECO:0000313" key="1">
    <source>
        <dbReference type="EMBL" id="MBH0778578.1"/>
    </source>
</evidence>
<dbReference type="SUPFAM" id="SSF140453">
    <property type="entry name" value="EsxAB dimer-like"/>
    <property type="match status" value="1"/>
</dbReference>
<proteinExistence type="predicted"/>
<reference evidence="1" key="1">
    <citation type="submission" date="2020-11" db="EMBL/GenBank/DDBJ databases">
        <title>Nocardia NEAU-351.nov., a novel actinomycete isolated from the cow dung.</title>
        <authorList>
            <person name="Zhang X."/>
        </authorList>
    </citation>
    <scope>NUCLEOTIDE SEQUENCE</scope>
    <source>
        <strain evidence="1">NEAU-351</strain>
    </source>
</reference>
<evidence type="ECO:0000313" key="2">
    <source>
        <dbReference type="Proteomes" id="UP000655751"/>
    </source>
</evidence>
<keyword evidence="2" id="KW-1185">Reference proteome</keyword>
<accession>A0A931IF62</accession>
<dbReference type="InterPro" id="IPR036689">
    <property type="entry name" value="ESAT-6-like_sf"/>
</dbReference>
<protein>
    <submittedName>
        <fullName evidence="1">WXG100 family type VII secretion target</fullName>
    </submittedName>
</protein>
<dbReference type="InterPro" id="IPR010310">
    <property type="entry name" value="T7SS_ESAT-6-like"/>
</dbReference>
<comment type="caution">
    <text evidence="1">The sequence shown here is derived from an EMBL/GenBank/DDBJ whole genome shotgun (WGS) entry which is preliminary data.</text>
</comment>
<dbReference type="RefSeq" id="WP_196150899.1">
    <property type="nucleotide sequence ID" value="NZ_JADMLG010000008.1"/>
</dbReference>
<dbReference type="Proteomes" id="UP000655751">
    <property type="component" value="Unassembled WGS sequence"/>
</dbReference>
<organism evidence="1 2">
    <name type="scientific">Nocardia bovistercoris</name>
    <dbReference type="NCBI Taxonomy" id="2785916"/>
    <lineage>
        <taxon>Bacteria</taxon>
        <taxon>Bacillati</taxon>
        <taxon>Actinomycetota</taxon>
        <taxon>Actinomycetes</taxon>
        <taxon>Mycobacteriales</taxon>
        <taxon>Nocardiaceae</taxon>
        <taxon>Nocardia</taxon>
    </lineage>
</organism>
<gene>
    <name evidence="1" type="ORF">IT779_20055</name>
</gene>
<name>A0A931IF62_9NOCA</name>
<sequence length="104" mass="10776">MADTAATFAVVPDHVRDAGRYLQETAAALTAGMRSATADVDSLLSTWRGLAATAYGGAWDSVAAEAFVIFDALADMAETMGVVVDRAQAVDYSRAGTFGSLDLP</sequence>
<dbReference type="EMBL" id="JADMLG010000008">
    <property type="protein sequence ID" value="MBH0778578.1"/>
    <property type="molecule type" value="Genomic_DNA"/>
</dbReference>
<dbReference type="Gene3D" id="1.10.287.1060">
    <property type="entry name" value="ESAT-6-like"/>
    <property type="match status" value="1"/>
</dbReference>